<dbReference type="HOGENOM" id="CLU_043148_1_1_6"/>
<evidence type="ECO:0000313" key="6">
    <source>
        <dbReference type="Proteomes" id="UP000001317"/>
    </source>
</evidence>
<evidence type="ECO:0000313" key="5">
    <source>
        <dbReference type="EMBL" id="ABZ76592.1"/>
    </source>
</evidence>
<organism evidence="5 6">
    <name type="scientific">Shewanella halifaxensis (strain HAW-EB4)</name>
    <dbReference type="NCBI Taxonomy" id="458817"/>
    <lineage>
        <taxon>Bacteria</taxon>
        <taxon>Pseudomonadati</taxon>
        <taxon>Pseudomonadota</taxon>
        <taxon>Gammaproteobacteria</taxon>
        <taxon>Alteromonadales</taxon>
        <taxon>Shewanellaceae</taxon>
        <taxon>Shewanella</taxon>
    </lineage>
</organism>
<dbReference type="PANTHER" id="PTHR10067:SF13">
    <property type="entry name" value="PHOSPHATIDYLSERINE DECARBOXYLASE"/>
    <property type="match status" value="1"/>
</dbReference>
<evidence type="ECO:0000256" key="4">
    <source>
        <dbReference type="ARBA" id="ARBA00023317"/>
    </source>
</evidence>
<keyword evidence="6" id="KW-1185">Reference proteome</keyword>
<gene>
    <name evidence="5" type="ordered locus">Shal_2031</name>
</gene>
<dbReference type="Proteomes" id="UP000001317">
    <property type="component" value="Chromosome"/>
</dbReference>
<evidence type="ECO:0000256" key="3">
    <source>
        <dbReference type="ARBA" id="ARBA00023239"/>
    </source>
</evidence>
<dbReference type="KEGG" id="shl:Shal_2031"/>
<keyword evidence="4" id="KW-0670">Pyruvate</keyword>
<evidence type="ECO:0000256" key="2">
    <source>
        <dbReference type="ARBA" id="ARBA00023145"/>
    </source>
</evidence>
<dbReference type="Pfam" id="PF02666">
    <property type="entry name" value="PS_Dcarbxylase"/>
    <property type="match status" value="1"/>
</dbReference>
<protein>
    <submittedName>
        <fullName evidence="5">Phosphatidylserine decarboxylase-related</fullName>
    </submittedName>
</protein>
<proteinExistence type="predicted"/>
<dbReference type="GO" id="GO:0004609">
    <property type="term" value="F:phosphatidylserine decarboxylase activity"/>
    <property type="evidence" value="ECO:0007669"/>
    <property type="project" value="InterPro"/>
</dbReference>
<reference evidence="5" key="1">
    <citation type="submission" date="2008-01" db="EMBL/GenBank/DDBJ databases">
        <title>Complete sequence of Shewanella halifaxensis HAW-EB4.</title>
        <authorList>
            <consortium name="US DOE Joint Genome Institute"/>
            <person name="Copeland A."/>
            <person name="Lucas S."/>
            <person name="Lapidus A."/>
            <person name="Glavina del Rio T."/>
            <person name="Dalin E."/>
            <person name="Tice H."/>
            <person name="Bruce D."/>
            <person name="Goodwin L."/>
            <person name="Pitluck S."/>
            <person name="Sims D."/>
            <person name="Brettin T."/>
            <person name="Detter J.C."/>
            <person name="Han C."/>
            <person name="Kuske C.R."/>
            <person name="Schmutz J."/>
            <person name="Larimer F."/>
            <person name="Land M."/>
            <person name="Hauser L."/>
            <person name="Kyrpides N."/>
            <person name="Kim E."/>
            <person name="Zhao J.-S."/>
            <person name="Richardson P."/>
        </authorList>
    </citation>
    <scope>NUCLEOTIDE SEQUENCE [LARGE SCALE GENOMIC DNA]</scope>
    <source>
        <strain evidence="5">HAW-EB4</strain>
    </source>
</reference>
<dbReference type="InterPro" id="IPR003817">
    <property type="entry name" value="PS_Dcarbxylase"/>
</dbReference>
<keyword evidence="1" id="KW-0210">Decarboxylase</keyword>
<dbReference type="OrthoDB" id="9802030at2"/>
<dbReference type="PANTHER" id="PTHR10067">
    <property type="entry name" value="PHOSPHATIDYLSERINE DECARBOXYLASE"/>
    <property type="match status" value="1"/>
</dbReference>
<dbReference type="AlphaFoldDB" id="B0TT31"/>
<keyword evidence="2" id="KW-0865">Zymogen</keyword>
<dbReference type="STRING" id="458817.Shal_2031"/>
<dbReference type="eggNOG" id="COG0688">
    <property type="taxonomic scope" value="Bacteria"/>
</dbReference>
<name>B0TT31_SHEHH</name>
<dbReference type="EMBL" id="CP000931">
    <property type="protein sequence ID" value="ABZ76592.1"/>
    <property type="molecule type" value="Genomic_DNA"/>
</dbReference>
<accession>B0TT31</accession>
<dbReference type="RefSeq" id="WP_012277122.1">
    <property type="nucleotide sequence ID" value="NC_010334.1"/>
</dbReference>
<evidence type="ECO:0000256" key="1">
    <source>
        <dbReference type="ARBA" id="ARBA00022793"/>
    </source>
</evidence>
<keyword evidence="3" id="KW-0456">Lyase</keyword>
<dbReference type="GO" id="GO:0008654">
    <property type="term" value="P:phospholipid biosynthetic process"/>
    <property type="evidence" value="ECO:0007669"/>
    <property type="project" value="InterPro"/>
</dbReference>
<sequence>MTSTTSIVRNLKHIIESKQEYRLELIKCIEKAEWIPPYSDTAISNLDGFYEYLDKMLVTTPADSTFSDLFHGIYFIISQGSNKFQKDPNFAEFKNWMVLYTQQFGAFLNSPQSSNDLQSFIDDKGFVIENFIVPPGGFNSFNAFFCRNIKPGKRPIGAKTLAYENSAKGLDSNPDEDRNEIHKNMADDKVITVPADSVYKGTWKISETDTISVSKGNTYSIEELLKHTKYADRFKNGIFTHSYLTVLTYHRYHTPVRGTILELKQLSGDVFANVTRDEQGHLGASDGTDYQFSQERGLMVIDSPVGLVACLPIGMDVISSCNFSVDEGDYLNKGDEFGNFLFGGSDMIMLFERNDIDIQVTQEDMLYKMGQVFGKVK</sequence>